<keyword evidence="1" id="KW-0472">Membrane</keyword>
<feature type="transmembrane region" description="Helical" evidence="1">
    <location>
        <begin position="75"/>
        <end position="94"/>
    </location>
</feature>
<feature type="domain" description="SMODS and SLOG-associating 2TM effector" evidence="2">
    <location>
        <begin position="14"/>
        <end position="182"/>
    </location>
</feature>
<dbReference type="EMBL" id="FBWC01000019">
    <property type="protein sequence ID" value="CUX43386.1"/>
    <property type="molecule type" value="Genomic_DNA"/>
</dbReference>
<evidence type="ECO:0000256" key="1">
    <source>
        <dbReference type="SAM" id="Phobius"/>
    </source>
</evidence>
<gene>
    <name evidence="3" type="ORF">AGR4C_Lc10002</name>
</gene>
<dbReference type="Proteomes" id="UP000191897">
    <property type="component" value="Unassembled WGS sequence"/>
</dbReference>
<accession>A0A1S7QWP9</accession>
<reference evidence="3 4" key="1">
    <citation type="submission" date="2016-01" db="EMBL/GenBank/DDBJ databases">
        <authorList>
            <person name="Oliw E.H."/>
        </authorList>
    </citation>
    <scope>NUCLEOTIDE SEQUENCE [LARGE SCALE GENOMIC DNA]</scope>
    <source>
        <strain evidence="3 4">Kerr 14</strain>
    </source>
</reference>
<evidence type="ECO:0000259" key="2">
    <source>
        <dbReference type="Pfam" id="PF18186"/>
    </source>
</evidence>
<dbReference type="RefSeq" id="WP_080866647.1">
    <property type="nucleotide sequence ID" value="NZ_LT009731.1"/>
</dbReference>
<dbReference type="InterPro" id="IPR040811">
    <property type="entry name" value="SLATT_4"/>
</dbReference>
<feature type="transmembrane region" description="Helical" evidence="1">
    <location>
        <begin position="48"/>
        <end position="69"/>
    </location>
</feature>
<dbReference type="NCBIfam" id="NF033632">
    <property type="entry name" value="SLATT_4"/>
    <property type="match status" value="1"/>
</dbReference>
<name>A0A1S7QWP9_AGRTU</name>
<evidence type="ECO:0000313" key="3">
    <source>
        <dbReference type="EMBL" id="CUX43386.1"/>
    </source>
</evidence>
<proteinExistence type="predicted"/>
<evidence type="ECO:0000313" key="4">
    <source>
        <dbReference type="Proteomes" id="UP000191897"/>
    </source>
</evidence>
<keyword evidence="1" id="KW-0812">Transmembrane</keyword>
<dbReference type="AlphaFoldDB" id="A0A1S7QWP9"/>
<organism evidence="3 4">
    <name type="scientific">Agrobacterium tumefaciens str. Kerr 14</name>
    <dbReference type="NCBI Taxonomy" id="1183424"/>
    <lineage>
        <taxon>Bacteria</taxon>
        <taxon>Pseudomonadati</taxon>
        <taxon>Pseudomonadota</taxon>
        <taxon>Alphaproteobacteria</taxon>
        <taxon>Hyphomicrobiales</taxon>
        <taxon>Rhizobiaceae</taxon>
        <taxon>Rhizobium/Agrobacterium group</taxon>
        <taxon>Agrobacterium</taxon>
        <taxon>Agrobacterium tumefaciens complex</taxon>
    </lineage>
</organism>
<sequence length="201" mass="22478">MVQRSLIEPERYALESQIRECYGRCAYTHKTHEKMAERLHSRHKTGKWANIVLSSLITGGAVSAIFAKGAVWEGYAGYATAVLSILSLIFNAYLKDLDPGALAQRHREAASDIWNVREAYLSLIADIIGQSSDLPTLRQRRDSLQAALYKIYHAAPHTDGKAYGKAQDALKNKEDLTFSEGEIDVMLPDSLRRQTQANNRS</sequence>
<keyword evidence="1" id="KW-1133">Transmembrane helix</keyword>
<protein>
    <recommendedName>
        <fullName evidence="2">SMODS and SLOG-associating 2TM effector domain-containing protein</fullName>
    </recommendedName>
</protein>
<dbReference type="Pfam" id="PF18186">
    <property type="entry name" value="SLATT_4"/>
    <property type="match status" value="1"/>
</dbReference>